<dbReference type="Pfam" id="PF00590">
    <property type="entry name" value="TP_methylase"/>
    <property type="match status" value="1"/>
</dbReference>
<dbReference type="InterPro" id="IPR050161">
    <property type="entry name" value="Siro_Cobalamin_biosynth"/>
</dbReference>
<dbReference type="RefSeq" id="WP_323304189.1">
    <property type="nucleotide sequence ID" value="NZ_JAYGHX010000001.1"/>
</dbReference>
<dbReference type="NCBIfam" id="TIGR01469">
    <property type="entry name" value="cobA_cysG_Cterm"/>
    <property type="match status" value="1"/>
</dbReference>
<dbReference type="InterPro" id="IPR000878">
    <property type="entry name" value="4pyrrol_Mease"/>
</dbReference>
<dbReference type="PANTHER" id="PTHR45790:SF3">
    <property type="entry name" value="S-ADENOSYL-L-METHIONINE-DEPENDENT UROPORPHYRINOGEN III METHYLTRANSFERASE, CHLOROPLASTIC"/>
    <property type="match status" value="1"/>
</dbReference>
<dbReference type="CDD" id="cd11642">
    <property type="entry name" value="SUMT"/>
    <property type="match status" value="1"/>
</dbReference>
<keyword evidence="4" id="KW-0949">S-adenosyl-L-methionine</keyword>
<dbReference type="Proteomes" id="UP001304461">
    <property type="component" value="Unassembled WGS sequence"/>
</dbReference>
<dbReference type="InterPro" id="IPR006366">
    <property type="entry name" value="CobA/CysG_C"/>
</dbReference>
<dbReference type="SUPFAM" id="SSF53790">
    <property type="entry name" value="Tetrapyrrole methylase"/>
    <property type="match status" value="1"/>
</dbReference>
<accession>A0ABU5RQN7</accession>
<dbReference type="NCBIfam" id="NF004790">
    <property type="entry name" value="PRK06136.1"/>
    <property type="match status" value="1"/>
</dbReference>
<proteinExistence type="predicted"/>
<dbReference type="Gene3D" id="3.40.1010.10">
    <property type="entry name" value="Cobalt-precorrin-4 Transmethylase, Domain 1"/>
    <property type="match status" value="1"/>
</dbReference>
<dbReference type="InterPro" id="IPR014777">
    <property type="entry name" value="4pyrrole_Mease_sub1"/>
</dbReference>
<keyword evidence="3 7" id="KW-0808">Transferase</keyword>
<dbReference type="InterPro" id="IPR014776">
    <property type="entry name" value="4pyrrole_Mease_sub2"/>
</dbReference>
<keyword evidence="8" id="KW-1185">Reference proteome</keyword>
<gene>
    <name evidence="7" type="primary">cobA</name>
    <name evidence="7" type="ORF">VB738_02230</name>
</gene>
<evidence type="ECO:0000256" key="2">
    <source>
        <dbReference type="ARBA" id="ARBA00022603"/>
    </source>
</evidence>
<evidence type="ECO:0000256" key="1">
    <source>
        <dbReference type="ARBA" id="ARBA00012162"/>
    </source>
</evidence>
<dbReference type="Gene3D" id="3.30.950.10">
    <property type="entry name" value="Methyltransferase, Cobalt-precorrin-4 Transmethylase, Domain 2"/>
    <property type="match status" value="1"/>
</dbReference>
<evidence type="ECO:0000313" key="7">
    <source>
        <dbReference type="EMBL" id="MEA5390070.1"/>
    </source>
</evidence>
<evidence type="ECO:0000256" key="3">
    <source>
        <dbReference type="ARBA" id="ARBA00022679"/>
    </source>
</evidence>
<dbReference type="EC" id="2.1.1.107" evidence="1"/>
<protein>
    <recommendedName>
        <fullName evidence="1">uroporphyrinogen-III C-methyltransferase</fullName>
        <ecNumber evidence="1">2.1.1.107</ecNumber>
    </recommendedName>
</protein>
<dbReference type="InterPro" id="IPR003043">
    <property type="entry name" value="Uropor_MeTrfase_CS"/>
</dbReference>
<keyword evidence="5" id="KW-0627">Porphyrin biosynthesis</keyword>
<keyword evidence="2 7" id="KW-0489">Methyltransferase</keyword>
<dbReference type="InterPro" id="IPR035996">
    <property type="entry name" value="4pyrrol_Methylase_sf"/>
</dbReference>
<organism evidence="7 8">
    <name type="scientific">Cyanobium gracile UHCC 0139</name>
    <dbReference type="NCBI Taxonomy" id="3110308"/>
    <lineage>
        <taxon>Bacteria</taxon>
        <taxon>Bacillati</taxon>
        <taxon>Cyanobacteriota</taxon>
        <taxon>Cyanophyceae</taxon>
        <taxon>Synechococcales</taxon>
        <taxon>Prochlorococcaceae</taxon>
        <taxon>Cyanobium</taxon>
    </lineage>
</organism>
<reference evidence="7 8" key="1">
    <citation type="submission" date="2023-12" db="EMBL/GenBank/DDBJ databases">
        <title>Baltic Sea Cyanobacteria.</title>
        <authorList>
            <person name="Delbaje E."/>
            <person name="Fewer D.P."/>
            <person name="Shishido T.K."/>
        </authorList>
    </citation>
    <scope>NUCLEOTIDE SEQUENCE [LARGE SCALE GENOMIC DNA]</scope>
    <source>
        <strain evidence="7 8">UHCC 0139</strain>
    </source>
</reference>
<evidence type="ECO:0000259" key="6">
    <source>
        <dbReference type="Pfam" id="PF00590"/>
    </source>
</evidence>
<feature type="domain" description="Tetrapyrrole methylase" evidence="6">
    <location>
        <begin position="16"/>
        <end position="227"/>
    </location>
</feature>
<comment type="caution">
    <text evidence="7">The sequence shown here is derived from an EMBL/GenBank/DDBJ whole genome shotgun (WGS) entry which is preliminary data.</text>
</comment>
<dbReference type="PANTHER" id="PTHR45790">
    <property type="entry name" value="SIROHEME SYNTHASE-RELATED"/>
    <property type="match status" value="1"/>
</dbReference>
<evidence type="ECO:0000313" key="8">
    <source>
        <dbReference type="Proteomes" id="UP001304461"/>
    </source>
</evidence>
<evidence type="ECO:0000256" key="4">
    <source>
        <dbReference type="ARBA" id="ARBA00022691"/>
    </source>
</evidence>
<evidence type="ECO:0000256" key="5">
    <source>
        <dbReference type="ARBA" id="ARBA00023244"/>
    </source>
</evidence>
<dbReference type="GO" id="GO:0004851">
    <property type="term" value="F:uroporphyrin-III C-methyltransferase activity"/>
    <property type="evidence" value="ECO:0007669"/>
    <property type="project" value="UniProtKB-EC"/>
</dbReference>
<name>A0ABU5RQN7_9CYAN</name>
<dbReference type="GO" id="GO:0032259">
    <property type="term" value="P:methylation"/>
    <property type="evidence" value="ECO:0007669"/>
    <property type="project" value="UniProtKB-KW"/>
</dbReference>
<sequence>MTDETLAPCADDGPGTVYLVGAGPGDPDLLTLRAHRLLQQCDALVYDSLVPTALLDLVPEGCERHFVGKRRGHHSVPQPSTNAVLRELAGRRRLIVRLKGGDPFLFGRGGEEAAHLAAHGIPVQVVPGVTAGIAAPAYAGIPVTHRRAGSSVTFVTGHEEIDKRRPGVDWRGLARSSDGLVIYMGLHNLRHIVAELVAGGLAPSTPAAVIQQGTVRGQRQLVATLEVLADRVEAEAFASPSIVVVGAVVQERVPSCAPSPADVAMPIPF</sequence>
<dbReference type="PROSITE" id="PS00839">
    <property type="entry name" value="SUMT_1"/>
    <property type="match status" value="1"/>
</dbReference>
<dbReference type="EMBL" id="JAYGHX010000001">
    <property type="protein sequence ID" value="MEA5390070.1"/>
    <property type="molecule type" value="Genomic_DNA"/>
</dbReference>